<sequence>MNDPSELVGLVRQWVERAEEDFRTAEYTLTMPENCPFGTVCFHGQQCVEKYIKALLAWRSIAFPKVHDIGELMLILPSDVVLPISPDEQELLTDYAVETRYPGDREPLTRTEAEDSVAIARKVREAIRVYLPKEGTGG</sequence>
<evidence type="ECO:0000259" key="1">
    <source>
        <dbReference type="PROSITE" id="PS50910"/>
    </source>
</evidence>
<dbReference type="Pfam" id="PF05168">
    <property type="entry name" value="HEPN"/>
    <property type="match status" value="1"/>
</dbReference>
<dbReference type="EMBL" id="MFKF01000036">
    <property type="protein sequence ID" value="OGG56311.1"/>
    <property type="molecule type" value="Genomic_DNA"/>
</dbReference>
<name>A0A1F6D4R2_HANXR</name>
<organism evidence="2 3">
    <name type="scientific">Handelsmanbacteria sp. (strain RIFCSPLOWO2_12_FULL_64_10)</name>
    <dbReference type="NCBI Taxonomy" id="1817868"/>
    <lineage>
        <taxon>Bacteria</taxon>
        <taxon>Candidatus Handelsmaniibacteriota</taxon>
    </lineage>
</organism>
<proteinExistence type="predicted"/>
<comment type="caution">
    <text evidence="2">The sequence shown here is derived from an EMBL/GenBank/DDBJ whole genome shotgun (WGS) entry which is preliminary data.</text>
</comment>
<dbReference type="AlphaFoldDB" id="A0A1F6D4R2"/>
<evidence type="ECO:0000313" key="2">
    <source>
        <dbReference type="EMBL" id="OGG56311.1"/>
    </source>
</evidence>
<accession>A0A1F6D4R2</accession>
<protein>
    <recommendedName>
        <fullName evidence="1">HEPN domain-containing protein</fullName>
    </recommendedName>
</protein>
<gene>
    <name evidence="2" type="ORF">A3F84_11150</name>
</gene>
<dbReference type="SMART" id="SM00748">
    <property type="entry name" value="HEPN"/>
    <property type="match status" value="1"/>
</dbReference>
<dbReference type="Proteomes" id="UP000178606">
    <property type="component" value="Unassembled WGS sequence"/>
</dbReference>
<dbReference type="PROSITE" id="PS50910">
    <property type="entry name" value="HEPN"/>
    <property type="match status" value="1"/>
</dbReference>
<dbReference type="Gene3D" id="1.20.120.330">
    <property type="entry name" value="Nucleotidyltransferases domain 2"/>
    <property type="match status" value="1"/>
</dbReference>
<evidence type="ECO:0000313" key="3">
    <source>
        <dbReference type="Proteomes" id="UP000178606"/>
    </source>
</evidence>
<dbReference type="InterPro" id="IPR007842">
    <property type="entry name" value="HEPN_dom"/>
</dbReference>
<reference evidence="2 3" key="1">
    <citation type="journal article" date="2016" name="Nat. Commun.">
        <title>Thousands of microbial genomes shed light on interconnected biogeochemical processes in an aquifer system.</title>
        <authorList>
            <person name="Anantharaman K."/>
            <person name="Brown C.T."/>
            <person name="Hug L.A."/>
            <person name="Sharon I."/>
            <person name="Castelle C.J."/>
            <person name="Probst A.J."/>
            <person name="Thomas B.C."/>
            <person name="Singh A."/>
            <person name="Wilkins M.J."/>
            <person name="Karaoz U."/>
            <person name="Brodie E.L."/>
            <person name="Williams K.H."/>
            <person name="Hubbard S.S."/>
            <person name="Banfield J.F."/>
        </authorList>
    </citation>
    <scope>NUCLEOTIDE SEQUENCE [LARGE SCALE GENOMIC DNA]</scope>
    <source>
        <strain evidence="3">RIFCSPLOWO2_12_FULL_64_10</strain>
    </source>
</reference>
<dbReference type="SUPFAM" id="SSF81593">
    <property type="entry name" value="Nucleotidyltransferase substrate binding subunit/domain"/>
    <property type="match status" value="1"/>
</dbReference>
<feature type="domain" description="HEPN" evidence="1">
    <location>
        <begin position="18"/>
        <end position="123"/>
    </location>
</feature>